<reference evidence="1" key="2">
    <citation type="submission" date="2017-06" db="EMBL/GenBank/DDBJ databases">
        <title>WGS assembly of Brachypodium distachyon.</title>
        <authorList>
            <consortium name="The International Brachypodium Initiative"/>
            <person name="Lucas S."/>
            <person name="Harmon-Smith M."/>
            <person name="Lail K."/>
            <person name="Tice H."/>
            <person name="Grimwood J."/>
            <person name="Bruce D."/>
            <person name="Barry K."/>
            <person name="Shu S."/>
            <person name="Lindquist E."/>
            <person name="Wang M."/>
            <person name="Pitluck S."/>
            <person name="Vogel J.P."/>
            <person name="Garvin D.F."/>
            <person name="Mockler T.C."/>
            <person name="Schmutz J."/>
            <person name="Rokhsar D."/>
            <person name="Bevan M.W."/>
        </authorList>
    </citation>
    <scope>NUCLEOTIDE SEQUENCE</scope>
    <source>
        <strain evidence="1">Bd21</strain>
    </source>
</reference>
<dbReference type="Proteomes" id="UP000008810">
    <property type="component" value="Chromosome 2"/>
</dbReference>
<dbReference type="EnsemblPlants" id="PNT73408">
    <property type="protein sequence ID" value="PNT73408"/>
    <property type="gene ID" value="BRADI_2g58025v3"/>
</dbReference>
<evidence type="ECO:0000313" key="2">
    <source>
        <dbReference type="EnsemblPlants" id="PNT73407"/>
    </source>
</evidence>
<reference evidence="2" key="3">
    <citation type="submission" date="2018-08" db="UniProtKB">
        <authorList>
            <consortium name="EnsemblPlants"/>
        </authorList>
    </citation>
    <scope>IDENTIFICATION</scope>
    <source>
        <strain evidence="2">cv. Bd21</strain>
    </source>
</reference>
<organism evidence="1">
    <name type="scientific">Brachypodium distachyon</name>
    <name type="common">Purple false brome</name>
    <name type="synonym">Trachynia distachya</name>
    <dbReference type="NCBI Taxonomy" id="15368"/>
    <lineage>
        <taxon>Eukaryota</taxon>
        <taxon>Viridiplantae</taxon>
        <taxon>Streptophyta</taxon>
        <taxon>Embryophyta</taxon>
        <taxon>Tracheophyta</taxon>
        <taxon>Spermatophyta</taxon>
        <taxon>Magnoliopsida</taxon>
        <taxon>Liliopsida</taxon>
        <taxon>Poales</taxon>
        <taxon>Poaceae</taxon>
        <taxon>BOP clade</taxon>
        <taxon>Pooideae</taxon>
        <taxon>Stipodae</taxon>
        <taxon>Brachypodieae</taxon>
        <taxon>Brachypodium</taxon>
    </lineage>
</organism>
<dbReference type="InParanoid" id="A0A2K2DGK5"/>
<protein>
    <submittedName>
        <fullName evidence="1 2">Uncharacterized protein</fullName>
    </submittedName>
</protein>
<dbReference type="EMBL" id="CM000881">
    <property type="protein sequence ID" value="PNT73407.1"/>
    <property type="molecule type" value="Genomic_DNA"/>
</dbReference>
<proteinExistence type="predicted"/>
<dbReference type="EMBL" id="CM000881">
    <property type="protein sequence ID" value="PNT73408.1"/>
    <property type="molecule type" value="Genomic_DNA"/>
</dbReference>
<name>A0A2K2DGK5_BRADI</name>
<dbReference type="EnsemblPlants" id="PNT73407">
    <property type="protein sequence ID" value="PNT73407"/>
    <property type="gene ID" value="BRADI_2g58025v3"/>
</dbReference>
<dbReference type="Gramene" id="PNT73407">
    <property type="protein sequence ID" value="PNT73407"/>
    <property type="gene ID" value="BRADI_2g58025v3"/>
</dbReference>
<evidence type="ECO:0000313" key="3">
    <source>
        <dbReference type="Proteomes" id="UP000008810"/>
    </source>
</evidence>
<dbReference type="AlphaFoldDB" id="A0A2K2DGK5"/>
<gene>
    <name evidence="1" type="ORF">BRADI_2g58025v3</name>
</gene>
<sequence>MLVVDTREPSPQCEANEELNHWRFLFRYAKRGYTNDKATVSDFSPLICGARKGKMPPILQLSLGLGIVQKHC</sequence>
<reference evidence="1 2" key="1">
    <citation type="journal article" date="2010" name="Nature">
        <title>Genome sequencing and analysis of the model grass Brachypodium distachyon.</title>
        <authorList>
            <consortium name="International Brachypodium Initiative"/>
        </authorList>
    </citation>
    <scope>NUCLEOTIDE SEQUENCE [LARGE SCALE GENOMIC DNA]</scope>
    <source>
        <strain evidence="1 2">Bd21</strain>
    </source>
</reference>
<dbReference type="Gramene" id="PNT73408">
    <property type="protein sequence ID" value="PNT73408"/>
    <property type="gene ID" value="BRADI_2g58025v3"/>
</dbReference>
<keyword evidence="3" id="KW-1185">Reference proteome</keyword>
<evidence type="ECO:0000313" key="1">
    <source>
        <dbReference type="EMBL" id="PNT73408.1"/>
    </source>
</evidence>
<accession>A0A2K2DGK5</accession>